<name>A0A2W4ZRB5_9BACT</name>
<dbReference type="SMART" id="SM00421">
    <property type="entry name" value="HTH_LUXR"/>
    <property type="match status" value="1"/>
</dbReference>
<dbReference type="GO" id="GO:0003677">
    <property type="term" value="F:DNA binding"/>
    <property type="evidence" value="ECO:0007669"/>
    <property type="project" value="UniProtKB-KW"/>
</dbReference>
<dbReference type="InterPro" id="IPR036388">
    <property type="entry name" value="WH-like_DNA-bd_sf"/>
</dbReference>
<dbReference type="AlphaFoldDB" id="A0A2W4ZRB5"/>
<dbReference type="InterPro" id="IPR016032">
    <property type="entry name" value="Sig_transdc_resp-reg_C-effctor"/>
</dbReference>
<evidence type="ECO:0000256" key="2">
    <source>
        <dbReference type="ARBA" id="ARBA00023125"/>
    </source>
</evidence>
<evidence type="ECO:0000259" key="4">
    <source>
        <dbReference type="PROSITE" id="PS50043"/>
    </source>
</evidence>
<dbReference type="PROSITE" id="PS50043">
    <property type="entry name" value="HTH_LUXR_2"/>
    <property type="match status" value="1"/>
</dbReference>
<dbReference type="PANTHER" id="PTHR44688:SF16">
    <property type="entry name" value="DNA-BINDING TRANSCRIPTIONAL ACTIVATOR DEVR_DOSR"/>
    <property type="match status" value="1"/>
</dbReference>
<dbReference type="PRINTS" id="PR00038">
    <property type="entry name" value="HTHLUXR"/>
</dbReference>
<evidence type="ECO:0000313" key="5">
    <source>
        <dbReference type="EMBL" id="PZO82679.1"/>
    </source>
</evidence>
<dbReference type="Pfam" id="PF03472">
    <property type="entry name" value="Autoind_bind"/>
    <property type="match status" value="1"/>
</dbReference>
<dbReference type="Proteomes" id="UP000249557">
    <property type="component" value="Unassembled WGS sequence"/>
</dbReference>
<keyword evidence="2" id="KW-0238">DNA-binding</keyword>
<dbReference type="InterPro" id="IPR000792">
    <property type="entry name" value="Tscrpt_reg_LuxR_C"/>
</dbReference>
<dbReference type="Pfam" id="PF00196">
    <property type="entry name" value="GerE"/>
    <property type="match status" value="1"/>
</dbReference>
<keyword evidence="3" id="KW-0804">Transcription</keyword>
<gene>
    <name evidence="5" type="ORF">DI626_09875</name>
</gene>
<dbReference type="SUPFAM" id="SSF75516">
    <property type="entry name" value="Pheromone-binding domain of LuxR-like quorum-sensing transcription factors"/>
    <property type="match status" value="1"/>
</dbReference>
<dbReference type="InterPro" id="IPR005143">
    <property type="entry name" value="TF_LuxR_autoind-bd_dom"/>
</dbReference>
<evidence type="ECO:0000256" key="1">
    <source>
        <dbReference type="ARBA" id="ARBA00023015"/>
    </source>
</evidence>
<dbReference type="Gene3D" id="1.10.10.10">
    <property type="entry name" value="Winged helix-like DNA-binding domain superfamily/Winged helix DNA-binding domain"/>
    <property type="match status" value="1"/>
</dbReference>
<dbReference type="GO" id="GO:0006355">
    <property type="term" value="P:regulation of DNA-templated transcription"/>
    <property type="evidence" value="ECO:0007669"/>
    <property type="project" value="InterPro"/>
</dbReference>
<dbReference type="CDD" id="cd06170">
    <property type="entry name" value="LuxR_C_like"/>
    <property type="match status" value="1"/>
</dbReference>
<feature type="domain" description="HTH luxR-type" evidence="4">
    <location>
        <begin position="169"/>
        <end position="234"/>
    </location>
</feature>
<dbReference type="Gene3D" id="3.30.450.80">
    <property type="entry name" value="Transcription factor LuxR-like, autoinducer-binding domain"/>
    <property type="match status" value="1"/>
</dbReference>
<proteinExistence type="predicted"/>
<dbReference type="SUPFAM" id="SSF46894">
    <property type="entry name" value="C-terminal effector domain of the bipartite response regulators"/>
    <property type="match status" value="1"/>
</dbReference>
<evidence type="ECO:0000256" key="3">
    <source>
        <dbReference type="ARBA" id="ARBA00023163"/>
    </source>
</evidence>
<reference evidence="5 6" key="1">
    <citation type="submission" date="2017-08" db="EMBL/GenBank/DDBJ databases">
        <title>Infants hospitalized years apart are colonized by the same room-sourced microbial strains.</title>
        <authorList>
            <person name="Brooks B."/>
            <person name="Olm M.R."/>
            <person name="Firek B.A."/>
            <person name="Baker R."/>
            <person name="Thomas B.C."/>
            <person name="Morowitz M.J."/>
            <person name="Banfield J.F."/>
        </authorList>
    </citation>
    <scope>NUCLEOTIDE SEQUENCE [LARGE SCALE GENOMIC DNA]</scope>
    <source>
        <strain evidence="5">S2_018_000_R2_104</strain>
    </source>
</reference>
<organism evidence="5 6">
    <name type="scientific">Micavibrio aeruginosavorus</name>
    <dbReference type="NCBI Taxonomy" id="349221"/>
    <lineage>
        <taxon>Bacteria</taxon>
        <taxon>Pseudomonadati</taxon>
        <taxon>Bdellovibrionota</taxon>
        <taxon>Bdellovibrionia</taxon>
        <taxon>Bdellovibrionales</taxon>
        <taxon>Pseudobdellovibrionaceae</taxon>
        <taxon>Micavibrio</taxon>
    </lineage>
</organism>
<keyword evidence="1" id="KW-0805">Transcription regulation</keyword>
<accession>A0A2W4ZRB5</accession>
<protein>
    <recommendedName>
        <fullName evidence="4">HTH luxR-type domain-containing protein</fullName>
    </recommendedName>
</protein>
<sequence>MKDLGDYIERINGSGTPEEAFAVFCEALNKHGYDRIAYTLCTDHPSLKLSKQHGLATSYPDDWMRYYVEKDYLNVDPVIRELLASRKPFFWDDVTARHDTPENSVRLMNEAADANVRDGIGISLIGKPGEIVGVGIARSDSHKGRDYEFLAAANLLSVYFHETFRNMMEEPVKVSLSVREKEILCWAAEGKIDEDIATLLNISSNTVRYHWKNIFIKLEANGKIYAITKAIRLELIFPNVVTYQKW</sequence>
<comment type="caution">
    <text evidence="5">The sequence shown here is derived from an EMBL/GenBank/DDBJ whole genome shotgun (WGS) entry which is preliminary data.</text>
</comment>
<dbReference type="InterPro" id="IPR036693">
    <property type="entry name" value="TF_LuxR_autoind-bd_dom_sf"/>
</dbReference>
<dbReference type="PANTHER" id="PTHR44688">
    <property type="entry name" value="DNA-BINDING TRANSCRIPTIONAL ACTIVATOR DEVR_DOSR"/>
    <property type="match status" value="1"/>
</dbReference>
<dbReference type="EMBL" id="QFNK01000249">
    <property type="protein sequence ID" value="PZO82679.1"/>
    <property type="molecule type" value="Genomic_DNA"/>
</dbReference>
<evidence type="ECO:0000313" key="6">
    <source>
        <dbReference type="Proteomes" id="UP000249557"/>
    </source>
</evidence>